<accession>A0A445A5H3</accession>
<dbReference type="SUPFAM" id="SSF55658">
    <property type="entry name" value="L9 N-domain-like"/>
    <property type="match status" value="1"/>
</dbReference>
<dbReference type="InterPro" id="IPR037056">
    <property type="entry name" value="RNase_H1_N_sf"/>
</dbReference>
<dbReference type="Proteomes" id="UP000289738">
    <property type="component" value="Chromosome B03"/>
</dbReference>
<protein>
    <recommendedName>
        <fullName evidence="1">Ribonuclease H1 N-terminal domain-containing protein</fullName>
    </recommendedName>
</protein>
<dbReference type="Gene3D" id="3.40.970.10">
    <property type="entry name" value="Ribonuclease H1, N-terminal domain"/>
    <property type="match status" value="1"/>
</dbReference>
<keyword evidence="3" id="KW-1185">Reference proteome</keyword>
<evidence type="ECO:0000259" key="1">
    <source>
        <dbReference type="Pfam" id="PF01693"/>
    </source>
</evidence>
<sequence>MVSNGRFRFYAVRKDRHPGIYTTWEDYRCEVDGFRDNQHKGFMKKSDAVAWLTTRDPLDAEDYISKPDIDRDVTVVAKKKCPACCWPARAKLVERAAVAGPWEHCPHLFRPKLVNKYVNQNIDWSQFVFIEDMEHLLNRTCCQLDVGPPIFFRRDGVHHDGLNYMSFCVVVQSKANDVNIHVSGKLATDERLARQDAAFATVEKLLSKKGLQIFDYNYHVVRHYKRQLEEMKQALTMSLPERVRLSNRRTRSSSKRWPHTVRCSHHEFNDDGGSVLCL</sequence>
<dbReference type="EMBL" id="SDMP01000013">
    <property type="protein sequence ID" value="RYR21666.1"/>
    <property type="molecule type" value="Genomic_DNA"/>
</dbReference>
<evidence type="ECO:0000313" key="2">
    <source>
        <dbReference type="EMBL" id="RYR21666.1"/>
    </source>
</evidence>
<evidence type="ECO:0000313" key="3">
    <source>
        <dbReference type="Proteomes" id="UP000289738"/>
    </source>
</evidence>
<organism evidence="2 3">
    <name type="scientific">Arachis hypogaea</name>
    <name type="common">Peanut</name>
    <dbReference type="NCBI Taxonomy" id="3818"/>
    <lineage>
        <taxon>Eukaryota</taxon>
        <taxon>Viridiplantae</taxon>
        <taxon>Streptophyta</taxon>
        <taxon>Embryophyta</taxon>
        <taxon>Tracheophyta</taxon>
        <taxon>Spermatophyta</taxon>
        <taxon>Magnoliopsida</taxon>
        <taxon>eudicotyledons</taxon>
        <taxon>Gunneridae</taxon>
        <taxon>Pentapetalae</taxon>
        <taxon>rosids</taxon>
        <taxon>fabids</taxon>
        <taxon>Fabales</taxon>
        <taxon>Fabaceae</taxon>
        <taxon>Papilionoideae</taxon>
        <taxon>50 kb inversion clade</taxon>
        <taxon>dalbergioids sensu lato</taxon>
        <taxon>Dalbergieae</taxon>
        <taxon>Pterocarpus clade</taxon>
        <taxon>Arachis</taxon>
    </lineage>
</organism>
<reference evidence="2 3" key="1">
    <citation type="submission" date="2019-01" db="EMBL/GenBank/DDBJ databases">
        <title>Sequencing of cultivated peanut Arachis hypogaea provides insights into genome evolution and oil improvement.</title>
        <authorList>
            <person name="Chen X."/>
        </authorList>
    </citation>
    <scope>NUCLEOTIDE SEQUENCE [LARGE SCALE GENOMIC DNA]</scope>
    <source>
        <strain evidence="3">cv. Fuhuasheng</strain>
        <tissue evidence="2">Leaves</tissue>
    </source>
</reference>
<name>A0A445A5H3_ARAHY</name>
<dbReference type="InterPro" id="IPR011320">
    <property type="entry name" value="RNase_H1_N"/>
</dbReference>
<comment type="caution">
    <text evidence="2">The sequence shown here is derived from an EMBL/GenBank/DDBJ whole genome shotgun (WGS) entry which is preliminary data.</text>
</comment>
<dbReference type="Pfam" id="PF01693">
    <property type="entry name" value="Cauli_VI"/>
    <property type="match status" value="1"/>
</dbReference>
<dbReference type="AlphaFoldDB" id="A0A445A5H3"/>
<dbReference type="InterPro" id="IPR009027">
    <property type="entry name" value="Ribosomal_bL9/RNase_H1_N"/>
</dbReference>
<feature type="domain" description="Ribonuclease H1 N-terminal" evidence="1">
    <location>
        <begin position="8"/>
        <end position="51"/>
    </location>
</feature>
<proteinExistence type="predicted"/>
<gene>
    <name evidence="2" type="ORF">Ahy_B03g066981</name>
</gene>